<accession>A0A8S1XHW5</accession>
<evidence type="ECO:0000256" key="3">
    <source>
        <dbReference type="ARBA" id="ARBA00015087"/>
    </source>
</evidence>
<keyword evidence="5 12" id="KW-0812">Transmembrane</keyword>
<feature type="transmembrane region" description="Helical" evidence="12">
    <location>
        <begin position="329"/>
        <end position="351"/>
    </location>
</feature>
<keyword evidence="14" id="KW-1185">Reference proteome</keyword>
<keyword evidence="10" id="KW-0966">Cell projection</keyword>
<feature type="transmembrane region" description="Helical" evidence="12">
    <location>
        <begin position="21"/>
        <end position="49"/>
    </location>
</feature>
<comment type="subcellular location">
    <subcellularLocation>
        <location evidence="1">Cell projection</location>
        <location evidence="1">Cilium membrane</location>
        <topology evidence="1">Multi-pass membrane protein</topology>
    </subcellularLocation>
</comment>
<dbReference type="GO" id="GO:0035869">
    <property type="term" value="C:ciliary transition zone"/>
    <property type="evidence" value="ECO:0007669"/>
    <property type="project" value="TreeGrafter"/>
</dbReference>
<dbReference type="Pfam" id="PF10149">
    <property type="entry name" value="TM231"/>
    <property type="match status" value="2"/>
</dbReference>
<evidence type="ECO:0000256" key="8">
    <source>
        <dbReference type="ARBA" id="ARBA00023136"/>
    </source>
</evidence>
<dbReference type="GO" id="GO:0060170">
    <property type="term" value="C:ciliary membrane"/>
    <property type="evidence" value="ECO:0007669"/>
    <property type="project" value="UniProtKB-SubCell"/>
</dbReference>
<comment type="caution">
    <text evidence="13">The sequence shown here is derived from an EMBL/GenBank/DDBJ whole genome shotgun (WGS) entry which is preliminary data.</text>
</comment>
<evidence type="ECO:0000256" key="1">
    <source>
        <dbReference type="ARBA" id="ARBA00004272"/>
    </source>
</evidence>
<reference evidence="13" key="1">
    <citation type="submission" date="2021-01" db="EMBL/GenBank/DDBJ databases">
        <authorList>
            <consortium name="Genoscope - CEA"/>
            <person name="William W."/>
        </authorList>
    </citation>
    <scope>NUCLEOTIDE SEQUENCE</scope>
</reference>
<dbReference type="PANTHER" id="PTHR14605:SF1">
    <property type="entry name" value="TRANSMEMBRANE PROTEIN 231"/>
    <property type="match status" value="1"/>
</dbReference>
<dbReference type="EMBL" id="CAJJDP010000122">
    <property type="protein sequence ID" value="CAD8200557.1"/>
    <property type="molecule type" value="Genomic_DNA"/>
</dbReference>
<evidence type="ECO:0000256" key="9">
    <source>
        <dbReference type="ARBA" id="ARBA00023180"/>
    </source>
</evidence>
<dbReference type="Proteomes" id="UP000683925">
    <property type="component" value="Unassembled WGS sequence"/>
</dbReference>
<dbReference type="GO" id="GO:0032880">
    <property type="term" value="P:regulation of protein localization"/>
    <property type="evidence" value="ECO:0007669"/>
    <property type="project" value="TreeGrafter"/>
</dbReference>
<comment type="function">
    <text evidence="11">Transmembrane component of the tectonic-like complex, a complex localized at the transition zone of primary cilia and acting as a barrier that prevents diffusion of transmembrane proteins between the cilia and plasma membranes. Required for ciliogenesis and sonic hedgehog/SHH signaling.</text>
</comment>
<evidence type="ECO:0000256" key="5">
    <source>
        <dbReference type="ARBA" id="ARBA00022692"/>
    </source>
</evidence>
<organism evidence="13 14">
    <name type="scientific">Paramecium octaurelia</name>
    <dbReference type="NCBI Taxonomy" id="43137"/>
    <lineage>
        <taxon>Eukaryota</taxon>
        <taxon>Sar</taxon>
        <taxon>Alveolata</taxon>
        <taxon>Ciliophora</taxon>
        <taxon>Intramacronucleata</taxon>
        <taxon>Oligohymenophorea</taxon>
        <taxon>Peniculida</taxon>
        <taxon>Parameciidae</taxon>
        <taxon>Paramecium</taxon>
    </lineage>
</organism>
<keyword evidence="8 12" id="KW-0472">Membrane</keyword>
<proteinExistence type="inferred from homology"/>
<evidence type="ECO:0000256" key="11">
    <source>
        <dbReference type="ARBA" id="ARBA00024803"/>
    </source>
</evidence>
<keyword evidence="6 12" id="KW-1133">Transmembrane helix</keyword>
<gene>
    <name evidence="13" type="ORF">POCTA_138.1.T1220082</name>
</gene>
<evidence type="ECO:0000256" key="10">
    <source>
        <dbReference type="ARBA" id="ARBA00023273"/>
    </source>
</evidence>
<keyword evidence="7" id="KW-0969">Cilium</keyword>
<protein>
    <recommendedName>
        <fullName evidence="3">Transmembrane protein 231</fullName>
    </recommendedName>
</protein>
<dbReference type="AlphaFoldDB" id="A0A8S1XHW5"/>
<evidence type="ECO:0000256" key="7">
    <source>
        <dbReference type="ARBA" id="ARBA00023069"/>
    </source>
</evidence>
<dbReference type="InterPro" id="IPR019306">
    <property type="entry name" value="TMEM231"/>
</dbReference>
<dbReference type="OrthoDB" id="426438at2759"/>
<evidence type="ECO:0000313" key="13">
    <source>
        <dbReference type="EMBL" id="CAD8200557.1"/>
    </source>
</evidence>
<evidence type="ECO:0000256" key="4">
    <source>
        <dbReference type="ARBA" id="ARBA00022475"/>
    </source>
</evidence>
<dbReference type="GO" id="GO:0060271">
    <property type="term" value="P:cilium assembly"/>
    <property type="evidence" value="ECO:0007669"/>
    <property type="project" value="TreeGrafter"/>
</dbReference>
<evidence type="ECO:0000313" key="14">
    <source>
        <dbReference type="Proteomes" id="UP000683925"/>
    </source>
</evidence>
<evidence type="ECO:0000256" key="12">
    <source>
        <dbReference type="SAM" id="Phobius"/>
    </source>
</evidence>
<keyword evidence="9" id="KW-0325">Glycoprotein</keyword>
<keyword evidence="4" id="KW-1003">Cell membrane</keyword>
<comment type="similarity">
    <text evidence="2">Belongs to the TMEM231 family.</text>
</comment>
<evidence type="ECO:0000256" key="2">
    <source>
        <dbReference type="ARBA" id="ARBA00009082"/>
    </source>
</evidence>
<sequence length="377" mass="43421">MVNLIREQYATLYFANKCSGAFLFCVFLYMVMILLPFFIGFTTADFWILKRTTFQTPKVSSFDEYYLKILLSDGTQKTYTNIPEIQLVLGATQPGAFYFSQKSLSQNEQDEFQAKTSNFTSNFFVDLLTEQAIKQIREIQILIFYEYDLDETISMNMQGYAFASLKSPHGISSASTIGQLRLSQRHPIFSGKTPRTKYNYSSYYNGLGQVLLDPIEIIENTIYNRNESIFYDYVSYIIPPTTALEVTNTPARETELDKDQFPIAFQTTTNDTTTNNTNTSTTVDIQKGVYLPVYLSHSSQLTINMTLQIPNKEMVMYQTEIIEALKFSWMQYLSIFLIFWFFGSLILEFVVQNKVFATQAVVNIPIPLKSYSKLKLD</sequence>
<evidence type="ECO:0000256" key="6">
    <source>
        <dbReference type="ARBA" id="ARBA00022989"/>
    </source>
</evidence>
<dbReference type="OMA" id="RNESIFY"/>
<name>A0A8S1XHW5_PAROT</name>
<dbReference type="PANTHER" id="PTHR14605">
    <property type="entry name" value="CHST5 PROTEIN"/>
    <property type="match status" value="1"/>
</dbReference>